<organism evidence="2 3">
    <name type="scientific">Plakobranchus ocellatus</name>
    <dbReference type="NCBI Taxonomy" id="259542"/>
    <lineage>
        <taxon>Eukaryota</taxon>
        <taxon>Metazoa</taxon>
        <taxon>Spiralia</taxon>
        <taxon>Lophotrochozoa</taxon>
        <taxon>Mollusca</taxon>
        <taxon>Gastropoda</taxon>
        <taxon>Heterobranchia</taxon>
        <taxon>Euthyneura</taxon>
        <taxon>Panpulmonata</taxon>
        <taxon>Sacoglossa</taxon>
        <taxon>Placobranchoidea</taxon>
        <taxon>Plakobranchidae</taxon>
        <taxon>Plakobranchus</taxon>
    </lineage>
</organism>
<dbReference type="AlphaFoldDB" id="A0AAV3ZV26"/>
<evidence type="ECO:0000256" key="1">
    <source>
        <dbReference type="SAM" id="MobiDB-lite"/>
    </source>
</evidence>
<sequence length="185" mass="21524">MKLAGLKLRKRLFFPCRSTPRSSQAFRSPVRPGRPWRGSNPRHKGPCRSQGGLASPWFRNVQPQVVWGSEESHFSVPPGHTKVESFMLELLAPTPLPDIGVFMNRKKEEKGVKEEEGEEEEEKGEEKGEEEGEEEEEKEEEEGEEEEEKEEEEGEKEEEEGEEEEEKDEKEKEKQEDQFDPKCRH</sequence>
<gene>
    <name evidence="2" type="ORF">PoB_002553500</name>
</gene>
<reference evidence="2 3" key="1">
    <citation type="journal article" date="2021" name="Elife">
        <title>Chloroplast acquisition without the gene transfer in kleptoplastic sea slugs, Plakobranchus ocellatus.</title>
        <authorList>
            <person name="Maeda T."/>
            <person name="Takahashi S."/>
            <person name="Yoshida T."/>
            <person name="Shimamura S."/>
            <person name="Takaki Y."/>
            <person name="Nagai Y."/>
            <person name="Toyoda A."/>
            <person name="Suzuki Y."/>
            <person name="Arimoto A."/>
            <person name="Ishii H."/>
            <person name="Satoh N."/>
            <person name="Nishiyama T."/>
            <person name="Hasebe M."/>
            <person name="Maruyama T."/>
            <person name="Minagawa J."/>
            <person name="Obokata J."/>
            <person name="Shigenobu S."/>
        </authorList>
    </citation>
    <scope>NUCLEOTIDE SEQUENCE [LARGE SCALE GENOMIC DNA]</scope>
</reference>
<name>A0AAV3ZV26_9GAST</name>
<proteinExistence type="predicted"/>
<feature type="region of interest" description="Disordered" evidence="1">
    <location>
        <begin position="19"/>
        <end position="55"/>
    </location>
</feature>
<dbReference type="Proteomes" id="UP000735302">
    <property type="component" value="Unassembled WGS sequence"/>
</dbReference>
<feature type="compositionally biased region" description="Acidic residues" evidence="1">
    <location>
        <begin position="115"/>
        <end position="168"/>
    </location>
</feature>
<comment type="caution">
    <text evidence="2">The sequence shown here is derived from an EMBL/GenBank/DDBJ whole genome shotgun (WGS) entry which is preliminary data.</text>
</comment>
<protein>
    <submittedName>
        <fullName evidence="2">Uncharacterized protein</fullName>
    </submittedName>
</protein>
<evidence type="ECO:0000313" key="3">
    <source>
        <dbReference type="Proteomes" id="UP000735302"/>
    </source>
</evidence>
<keyword evidence="3" id="KW-1185">Reference proteome</keyword>
<accession>A0AAV3ZV26</accession>
<evidence type="ECO:0000313" key="2">
    <source>
        <dbReference type="EMBL" id="GFN99029.1"/>
    </source>
</evidence>
<dbReference type="EMBL" id="BLXT01002928">
    <property type="protein sequence ID" value="GFN99029.1"/>
    <property type="molecule type" value="Genomic_DNA"/>
</dbReference>
<feature type="compositionally biased region" description="Basic and acidic residues" evidence="1">
    <location>
        <begin position="169"/>
        <end position="185"/>
    </location>
</feature>
<feature type="region of interest" description="Disordered" evidence="1">
    <location>
        <begin position="107"/>
        <end position="185"/>
    </location>
</feature>